<dbReference type="EMBL" id="KZ084111">
    <property type="protein sequence ID" value="OSD01503.1"/>
    <property type="molecule type" value="Genomic_DNA"/>
</dbReference>
<dbReference type="AlphaFoldDB" id="A0A1Y2ILI5"/>
<dbReference type="PANTHER" id="PTHR10622:SF10">
    <property type="entry name" value="HET DOMAIN-CONTAINING PROTEIN"/>
    <property type="match status" value="1"/>
</dbReference>
<evidence type="ECO:0000313" key="4">
    <source>
        <dbReference type="Proteomes" id="UP000193067"/>
    </source>
</evidence>
<evidence type="ECO:0000259" key="1">
    <source>
        <dbReference type="Pfam" id="PF06985"/>
    </source>
</evidence>
<name>A0A1Y2ILI5_TRAC3</name>
<dbReference type="STRING" id="1353009.A0A1Y2ILI5"/>
<protein>
    <submittedName>
        <fullName evidence="3">HET-domain-containing protein</fullName>
    </submittedName>
</protein>
<dbReference type="Proteomes" id="UP000193067">
    <property type="component" value="Unassembled WGS sequence"/>
</dbReference>
<sequence length="287" mass="33277">MWLLDTTTYRLRFEQDPSHVSYTILSHVWDVATEQTYQVCTSSRRLVRELNAKIRDACAYARSRGHRYIWIDTCCIDKTSSAELSEALNSMFDWYSYAEVCYVFLPDVEDDEDPAPSHSGFSCSLWFKRGWTLQELIVPRINIFLSRSWRMLGTKASLAKTIARTTGIDKDILLHKRPLHSISVARRMSWASDRETTRVEDEAYCLMGLFGIRMPTIYGEGRQAFVRLQEEILKRIPDQSLFAWGRLWPDFQVLDELLCWSAWLVPGCLPDLGACEAWYMYSTSSSS</sequence>
<accession>A0A1Y2ILI5</accession>
<dbReference type="Pfam" id="PF06985">
    <property type="entry name" value="HET"/>
    <property type="match status" value="1"/>
</dbReference>
<dbReference type="PANTHER" id="PTHR10622">
    <property type="entry name" value="HET DOMAIN-CONTAINING PROTEIN"/>
    <property type="match status" value="1"/>
</dbReference>
<reference evidence="3 4" key="1">
    <citation type="journal article" date="2015" name="Biotechnol. Biofuels">
        <title>Enhanced degradation of softwood versus hardwood by the white-rot fungus Pycnoporus coccineus.</title>
        <authorList>
            <person name="Couturier M."/>
            <person name="Navarro D."/>
            <person name="Chevret D."/>
            <person name="Henrissat B."/>
            <person name="Piumi F."/>
            <person name="Ruiz-Duenas F.J."/>
            <person name="Martinez A.T."/>
            <person name="Grigoriev I.V."/>
            <person name="Riley R."/>
            <person name="Lipzen A."/>
            <person name="Berrin J.G."/>
            <person name="Master E.R."/>
            <person name="Rosso M.N."/>
        </authorList>
    </citation>
    <scope>NUCLEOTIDE SEQUENCE [LARGE SCALE GENOMIC DNA]</scope>
    <source>
        <strain evidence="3 4">BRFM310</strain>
    </source>
</reference>
<proteinExistence type="predicted"/>
<gene>
    <name evidence="3" type="ORF">PYCCODRAFT_1445747</name>
</gene>
<dbReference type="Pfam" id="PF26640">
    <property type="entry name" value="DUF8212"/>
    <property type="match status" value="1"/>
</dbReference>
<feature type="domain" description="DUF8212" evidence="2">
    <location>
        <begin position="223"/>
        <end position="255"/>
    </location>
</feature>
<dbReference type="InterPro" id="IPR058525">
    <property type="entry name" value="DUF8212"/>
</dbReference>
<evidence type="ECO:0000313" key="3">
    <source>
        <dbReference type="EMBL" id="OSD01503.1"/>
    </source>
</evidence>
<dbReference type="InterPro" id="IPR010730">
    <property type="entry name" value="HET"/>
</dbReference>
<organism evidence="3 4">
    <name type="scientific">Trametes coccinea (strain BRFM310)</name>
    <name type="common">Pycnoporus coccineus</name>
    <dbReference type="NCBI Taxonomy" id="1353009"/>
    <lineage>
        <taxon>Eukaryota</taxon>
        <taxon>Fungi</taxon>
        <taxon>Dikarya</taxon>
        <taxon>Basidiomycota</taxon>
        <taxon>Agaricomycotina</taxon>
        <taxon>Agaricomycetes</taxon>
        <taxon>Polyporales</taxon>
        <taxon>Polyporaceae</taxon>
        <taxon>Trametes</taxon>
    </lineage>
</organism>
<dbReference type="OrthoDB" id="2749026at2759"/>
<evidence type="ECO:0000259" key="2">
    <source>
        <dbReference type="Pfam" id="PF26640"/>
    </source>
</evidence>
<keyword evidence="4" id="KW-1185">Reference proteome</keyword>
<feature type="domain" description="Heterokaryon incompatibility" evidence="1">
    <location>
        <begin position="22"/>
        <end position="115"/>
    </location>
</feature>